<evidence type="ECO:0000313" key="3">
    <source>
        <dbReference type="Proteomes" id="UP001645038"/>
    </source>
</evidence>
<feature type="coiled-coil region" evidence="1">
    <location>
        <begin position="9"/>
        <end position="82"/>
    </location>
</feature>
<evidence type="ECO:0008006" key="4">
    <source>
        <dbReference type="Google" id="ProtNLM"/>
    </source>
</evidence>
<organism evidence="2 3">
    <name type="scientific">Halomonas colorata</name>
    <dbReference type="NCBI Taxonomy" id="2742615"/>
    <lineage>
        <taxon>Bacteria</taxon>
        <taxon>Pseudomonadati</taxon>
        <taxon>Pseudomonadota</taxon>
        <taxon>Gammaproteobacteria</taxon>
        <taxon>Oceanospirillales</taxon>
        <taxon>Halomonadaceae</taxon>
        <taxon>Halomonas</taxon>
    </lineage>
</organism>
<evidence type="ECO:0000256" key="1">
    <source>
        <dbReference type="SAM" id="Coils"/>
    </source>
</evidence>
<dbReference type="RefSeq" id="WP_192539979.1">
    <property type="nucleotide sequence ID" value="NZ_RRZB01000159.1"/>
</dbReference>
<gene>
    <name evidence="2" type="ORF">EI547_19370</name>
</gene>
<name>A0ABR9G3S8_9GAMM</name>
<keyword evidence="1" id="KW-0175">Coiled coil</keyword>
<protein>
    <recommendedName>
        <fullName evidence="4">DUF904 domain-containing protein</fullName>
    </recommendedName>
</protein>
<keyword evidence="3" id="KW-1185">Reference proteome</keyword>
<sequence>MTELETLLLRQLEQQQLDSERLVSDLSRQLQSLQKVLVEQQNDSEELRRALHQSDQRNAAAVDKLTKRFEALTEQLTALRMQ</sequence>
<accession>A0ABR9G3S8</accession>
<proteinExistence type="predicted"/>
<dbReference type="EMBL" id="RRZB01000159">
    <property type="protein sequence ID" value="MBE0465574.1"/>
    <property type="molecule type" value="Genomic_DNA"/>
</dbReference>
<dbReference type="Proteomes" id="UP001645038">
    <property type="component" value="Unassembled WGS sequence"/>
</dbReference>
<reference evidence="2 3" key="1">
    <citation type="submission" date="2020-07" db="EMBL/GenBank/DDBJ databases">
        <title>Halophilic bacteria isolated from french cheeses.</title>
        <authorList>
            <person name="Kothe C.I."/>
            <person name="Farah-Kraiem B."/>
            <person name="Renault P."/>
            <person name="Dridi B."/>
        </authorList>
    </citation>
    <scope>NUCLEOTIDE SEQUENCE [LARGE SCALE GENOMIC DNA]</scope>
    <source>
        <strain evidence="2 3">FME20</strain>
    </source>
</reference>
<comment type="caution">
    <text evidence="2">The sequence shown here is derived from an EMBL/GenBank/DDBJ whole genome shotgun (WGS) entry which is preliminary data.</text>
</comment>
<evidence type="ECO:0000313" key="2">
    <source>
        <dbReference type="EMBL" id="MBE0465574.1"/>
    </source>
</evidence>